<dbReference type="EMBL" id="JAAVJH010000014">
    <property type="protein sequence ID" value="NJR80223.1"/>
    <property type="molecule type" value="Genomic_DNA"/>
</dbReference>
<comment type="caution">
    <text evidence="3">The sequence shown here is derived from an EMBL/GenBank/DDBJ whole genome shotgun (WGS) entry which is preliminary data.</text>
</comment>
<organism evidence="3 4">
    <name type="scientific">Sphingomonas corticis</name>
    <dbReference type="NCBI Taxonomy" id="2722791"/>
    <lineage>
        <taxon>Bacteria</taxon>
        <taxon>Pseudomonadati</taxon>
        <taxon>Pseudomonadota</taxon>
        <taxon>Alphaproteobacteria</taxon>
        <taxon>Sphingomonadales</taxon>
        <taxon>Sphingomonadaceae</taxon>
        <taxon>Sphingomonas</taxon>
    </lineage>
</organism>
<evidence type="ECO:0000256" key="1">
    <source>
        <dbReference type="SAM" id="MobiDB-lite"/>
    </source>
</evidence>
<feature type="compositionally biased region" description="Gly residues" evidence="1">
    <location>
        <begin position="197"/>
        <end position="214"/>
    </location>
</feature>
<dbReference type="Pfam" id="PF09476">
    <property type="entry name" value="Pilus_CpaD"/>
    <property type="match status" value="1"/>
</dbReference>
<keyword evidence="2" id="KW-0732">Signal</keyword>
<dbReference type="InterPro" id="IPR019027">
    <property type="entry name" value="Pilus_biogenesis_CpaD-related"/>
</dbReference>
<evidence type="ECO:0000313" key="3">
    <source>
        <dbReference type="EMBL" id="NJR80223.1"/>
    </source>
</evidence>
<reference evidence="3 4" key="1">
    <citation type="submission" date="2020-03" db="EMBL/GenBank/DDBJ databases">
        <authorList>
            <person name="Wang L."/>
            <person name="He N."/>
            <person name="Li Y."/>
            <person name="Fang Y."/>
            <person name="Zhang F."/>
        </authorList>
    </citation>
    <scope>NUCLEOTIDE SEQUENCE [LARGE SCALE GENOMIC DNA]</scope>
    <source>
        <strain evidence="3 4">36D10-4-7</strain>
    </source>
</reference>
<evidence type="ECO:0000256" key="2">
    <source>
        <dbReference type="SAM" id="SignalP"/>
    </source>
</evidence>
<dbReference type="Proteomes" id="UP000732399">
    <property type="component" value="Unassembled WGS sequence"/>
</dbReference>
<feature type="signal peptide" evidence="2">
    <location>
        <begin position="1"/>
        <end position="25"/>
    </location>
</feature>
<evidence type="ECO:0000313" key="4">
    <source>
        <dbReference type="Proteomes" id="UP000732399"/>
    </source>
</evidence>
<feature type="chain" id="PRO_5046089572" evidence="2">
    <location>
        <begin position="26"/>
        <end position="214"/>
    </location>
</feature>
<name>A0ABX1CUB5_9SPHN</name>
<feature type="region of interest" description="Disordered" evidence="1">
    <location>
        <begin position="192"/>
        <end position="214"/>
    </location>
</feature>
<gene>
    <name evidence="3" type="ORF">HBH26_16705</name>
</gene>
<protein>
    <submittedName>
        <fullName evidence="3">Pilus assembly protein CpaD</fullName>
    </submittedName>
</protein>
<proteinExistence type="predicted"/>
<keyword evidence="4" id="KW-1185">Reference proteome</keyword>
<accession>A0ABX1CUB5</accession>
<sequence>MSVMSRPLPLLLALLPLAACGTANRGLESVHQPVVQRSDYAIDVAAGPAGLAPGEQQRLGGWMDAMRLSYGDSVAIDDPNGLARAAHEDVQAVAARYGLLVADAAPVTGAPVAPGTVRVVVSRTRASVPGCPDHSRMNDPNFDAHTGSDYGCATNTNLAAMIANPADLVRGAPGVPGYENETAARAIGTLRAAKPTGEGGGWLKGKGESAGGKQ</sequence>